<evidence type="ECO:0000256" key="3">
    <source>
        <dbReference type="ARBA" id="ARBA00022741"/>
    </source>
</evidence>
<dbReference type="EC" id="6.5.1.4" evidence="5 6"/>
<evidence type="ECO:0000259" key="7">
    <source>
        <dbReference type="Pfam" id="PF01137"/>
    </source>
</evidence>
<dbReference type="GO" id="GO:0003963">
    <property type="term" value="F:RNA-3'-phosphate cyclase activity"/>
    <property type="evidence" value="ECO:0007669"/>
    <property type="project" value="UniProtKB-UniRule"/>
</dbReference>
<dbReference type="Proteomes" id="UP000071778">
    <property type="component" value="Chromosome"/>
</dbReference>
<dbReference type="InterPro" id="IPR037136">
    <property type="entry name" value="RNA3'_phos_cyclase_dom_sf"/>
</dbReference>
<organism evidence="9 10">
    <name type="scientific">Collimonas arenae</name>
    <dbReference type="NCBI Taxonomy" id="279058"/>
    <lineage>
        <taxon>Bacteria</taxon>
        <taxon>Pseudomonadati</taxon>
        <taxon>Pseudomonadota</taxon>
        <taxon>Betaproteobacteria</taxon>
        <taxon>Burkholderiales</taxon>
        <taxon>Oxalobacteraceae</taxon>
        <taxon>Collimonas</taxon>
    </lineage>
</organism>
<keyword evidence="10" id="KW-1185">Reference proteome</keyword>
<dbReference type="HAMAP" id="MF_00200">
    <property type="entry name" value="RTC"/>
    <property type="match status" value="1"/>
</dbReference>
<accession>A0A127PJN9</accession>
<dbReference type="PANTHER" id="PTHR11096:SF0">
    <property type="entry name" value="RNA 3'-TERMINAL PHOSPHATE CYCLASE"/>
    <property type="match status" value="1"/>
</dbReference>
<sequence length="352" mass="37828">MTSVIKTKKKLKKMIELNGATGEGGGQVLRTALTLSMITGQPFRIINIRANRPKPGLMRQHLVAVQAAAAICNADIGSVTVGAQSLEFVPGKIKGGDYKFSIGTAGSCTLVLQTLLPALLYADEPSMIHITGGTHNSMAPPAHFLQRAYGRVLAEMGATLEIELKRVGFYPAGGGEIVAHVSPCPRLKSLELMTRGERVSGYAESFIAGVPLDVAKRELACVKAAMGWDESQLLIRGLPAEQGPGNALLITLEYQYVTDVFCAFGEKMVRAEDVARKAISQLRQYLTSGAAVGEHLADQIMLPFALTGRGRFTTNCMSKHATTNAEVIEHFLPVVISFEHDGMLSTCTIETR</sequence>
<evidence type="ECO:0000256" key="4">
    <source>
        <dbReference type="ARBA" id="ARBA00024481"/>
    </source>
</evidence>
<name>A0A127PJN9_9BURK</name>
<dbReference type="GO" id="GO:0005524">
    <property type="term" value="F:ATP binding"/>
    <property type="evidence" value="ECO:0007669"/>
    <property type="project" value="UniProtKB-KW"/>
</dbReference>
<evidence type="ECO:0000313" key="10">
    <source>
        <dbReference type="Proteomes" id="UP000071778"/>
    </source>
</evidence>
<evidence type="ECO:0000256" key="2">
    <source>
        <dbReference type="ARBA" id="ARBA00022598"/>
    </source>
</evidence>
<keyword evidence="2 5" id="KW-0436">Ligase</keyword>
<dbReference type="InterPro" id="IPR013792">
    <property type="entry name" value="RNA3'P_cycl/enolpyr_Trfase_a/b"/>
</dbReference>
<dbReference type="GO" id="GO:0005737">
    <property type="term" value="C:cytoplasm"/>
    <property type="evidence" value="ECO:0007669"/>
    <property type="project" value="UniProtKB-SubCell"/>
</dbReference>
<proteinExistence type="inferred from homology"/>
<dbReference type="Gene3D" id="3.65.10.20">
    <property type="entry name" value="RNA 3'-terminal phosphate cyclase domain"/>
    <property type="match status" value="1"/>
</dbReference>
<gene>
    <name evidence="5 9" type="primary">rtcA</name>
    <name evidence="9" type="ORF">CAter282_0029</name>
</gene>
<dbReference type="AlphaFoldDB" id="A0A127PJN9"/>
<dbReference type="PATRIC" id="fig|279058.17.peg.30"/>
<comment type="function">
    <text evidence="5">Catalyzes the conversion of 3'-phosphate to a 2',3'-cyclic phosphodiester at the end of RNA. The mechanism of action of the enzyme occurs in 3 steps: (A) adenylation of the enzyme by ATP; (B) transfer of adenylate to an RNA-N3'P to produce RNA-N3'PP5'A; (C) and attack of the adjacent 2'-hydroxyl on the 3'-phosphorus in the diester linkage to produce the cyclic end product. The biological role of this enzyme is unknown but it is likely to function in some aspects of cellular RNA processing.</text>
</comment>
<evidence type="ECO:0000256" key="6">
    <source>
        <dbReference type="NCBIfam" id="TIGR03399"/>
    </source>
</evidence>
<dbReference type="InterPro" id="IPR017770">
    <property type="entry name" value="RNA3'_term_phos_cyc_type_1"/>
</dbReference>
<evidence type="ECO:0000259" key="8">
    <source>
        <dbReference type="Pfam" id="PF05189"/>
    </source>
</evidence>
<evidence type="ECO:0000256" key="5">
    <source>
        <dbReference type="HAMAP-Rule" id="MF_00200"/>
    </source>
</evidence>
<dbReference type="Pfam" id="PF05189">
    <property type="entry name" value="RTC_insert"/>
    <property type="match status" value="1"/>
</dbReference>
<evidence type="ECO:0000256" key="1">
    <source>
        <dbReference type="ARBA" id="ARBA00009206"/>
    </source>
</evidence>
<dbReference type="Gene3D" id="3.30.360.20">
    <property type="entry name" value="RNA 3'-terminal phosphate cyclase, insert domain"/>
    <property type="match status" value="1"/>
</dbReference>
<dbReference type="EMBL" id="CP013235">
    <property type="protein sequence ID" value="AMP07853.1"/>
    <property type="molecule type" value="Genomic_DNA"/>
</dbReference>
<dbReference type="InterPro" id="IPR036553">
    <property type="entry name" value="RPTC_insert"/>
</dbReference>
<feature type="binding site" evidence="5">
    <location>
        <position position="113"/>
    </location>
    <ligand>
        <name>ATP</name>
        <dbReference type="ChEBI" id="CHEBI:30616"/>
    </ligand>
</feature>
<dbReference type="SUPFAM" id="SSF52913">
    <property type="entry name" value="RNA 3'-terminal phosphate cyclase, RPTC, insert domain"/>
    <property type="match status" value="1"/>
</dbReference>
<comment type="subcellular location">
    <subcellularLocation>
        <location evidence="5">Cytoplasm</location>
    </subcellularLocation>
</comment>
<feature type="domain" description="RNA 3'-terminal phosphate cyclase insert" evidence="8">
    <location>
        <begin position="196"/>
        <end position="286"/>
    </location>
</feature>
<evidence type="ECO:0000313" key="9">
    <source>
        <dbReference type="EMBL" id="AMP07853.1"/>
    </source>
</evidence>
<reference evidence="9 10" key="1">
    <citation type="submission" date="2015-11" db="EMBL/GenBank/DDBJ databases">
        <title>Exploring the genomic traits of fungus-feeding bacterial genus Collimonas.</title>
        <authorList>
            <person name="Song C."/>
            <person name="Schmidt R."/>
            <person name="de Jager V."/>
            <person name="Krzyzanowska D."/>
            <person name="Jongedijk E."/>
            <person name="Cankar K."/>
            <person name="Beekwilder J."/>
            <person name="van Veen A."/>
            <person name="de Boer W."/>
            <person name="van Veen J.A."/>
            <person name="Garbeva P."/>
        </authorList>
    </citation>
    <scope>NUCLEOTIDE SEQUENCE [LARGE SCALE GENOMIC DNA]</scope>
    <source>
        <strain evidence="9 10">Ter282</strain>
    </source>
</reference>
<dbReference type="InterPro" id="IPR013791">
    <property type="entry name" value="RNA3'-term_phos_cycl_insert"/>
</dbReference>
<dbReference type="InterPro" id="IPR000228">
    <property type="entry name" value="RNA3'_term_phos_cyc"/>
</dbReference>
<feature type="binding site" evidence="5">
    <location>
        <begin position="295"/>
        <end position="299"/>
    </location>
    <ligand>
        <name>ATP</name>
        <dbReference type="ChEBI" id="CHEBI:30616"/>
    </ligand>
</feature>
<dbReference type="PANTHER" id="PTHR11096">
    <property type="entry name" value="RNA 3' TERMINAL PHOSPHATE CYCLASE"/>
    <property type="match status" value="1"/>
</dbReference>
<keyword evidence="3 5" id="KW-0547">Nucleotide-binding</keyword>
<protein>
    <recommendedName>
        <fullName evidence="5 6">RNA 3'-terminal phosphate cyclase</fullName>
        <shortName evidence="5">RNA cyclase</shortName>
        <shortName evidence="5">RNA-3'-phosphate cyclase</shortName>
        <ecNumber evidence="5 6">6.5.1.4</ecNumber>
    </recommendedName>
</protein>
<dbReference type="InterPro" id="IPR023797">
    <property type="entry name" value="RNA3'_phos_cyclase_dom"/>
</dbReference>
<dbReference type="PIRSF" id="PIRSF005378">
    <property type="entry name" value="RNA3'_term_phos_cycl_euk"/>
    <property type="match status" value="1"/>
</dbReference>
<keyword evidence="5" id="KW-0067">ATP-binding</keyword>
<dbReference type="NCBIfam" id="NF003246">
    <property type="entry name" value="PRK04204.1-2"/>
    <property type="match status" value="1"/>
</dbReference>
<dbReference type="SUPFAM" id="SSF55205">
    <property type="entry name" value="EPT/RTPC-like"/>
    <property type="match status" value="2"/>
</dbReference>
<dbReference type="CDD" id="cd00874">
    <property type="entry name" value="RNA_Cyclase_Class_II"/>
    <property type="match status" value="1"/>
</dbReference>
<comment type="catalytic activity">
    <reaction evidence="4 5">
        <text>a 3'-end 3'-phospho-ribonucleotide-RNA + ATP = a 3'-end 2',3'-cyclophospho-ribonucleotide-RNA + AMP + diphosphate</text>
        <dbReference type="Rhea" id="RHEA:23976"/>
        <dbReference type="Rhea" id="RHEA-COMP:10463"/>
        <dbReference type="Rhea" id="RHEA-COMP:10464"/>
        <dbReference type="ChEBI" id="CHEBI:30616"/>
        <dbReference type="ChEBI" id="CHEBI:33019"/>
        <dbReference type="ChEBI" id="CHEBI:83062"/>
        <dbReference type="ChEBI" id="CHEBI:83064"/>
        <dbReference type="ChEBI" id="CHEBI:456215"/>
        <dbReference type="EC" id="6.5.1.4"/>
    </reaction>
</comment>
<feature type="active site" description="Tele-AMP-histidine intermediate" evidence="5">
    <location>
        <position position="320"/>
    </location>
</feature>
<keyword evidence="5" id="KW-0963">Cytoplasm</keyword>
<dbReference type="Pfam" id="PF01137">
    <property type="entry name" value="RTC"/>
    <property type="match status" value="1"/>
</dbReference>
<comment type="similarity">
    <text evidence="1 5">Belongs to the RNA 3'-terminal cyclase family. Type 1 subfamily.</text>
</comment>
<feature type="domain" description="RNA 3'-terminal phosphate cyclase" evidence="7">
    <location>
        <begin position="22"/>
        <end position="336"/>
    </location>
</feature>
<dbReference type="NCBIfam" id="TIGR03399">
    <property type="entry name" value="RNA_3prim_cycl"/>
    <property type="match status" value="1"/>
</dbReference>
<dbReference type="NCBIfam" id="NF003247">
    <property type="entry name" value="PRK04204.1-3"/>
    <property type="match status" value="1"/>
</dbReference>
<dbReference type="GO" id="GO:0006396">
    <property type="term" value="P:RNA processing"/>
    <property type="evidence" value="ECO:0007669"/>
    <property type="project" value="UniProtKB-UniRule"/>
</dbReference>